<evidence type="ECO:0000313" key="2">
    <source>
        <dbReference type="EMBL" id="MPC91666.1"/>
    </source>
</evidence>
<gene>
    <name evidence="2" type="ORF">E2C01_086719</name>
</gene>
<evidence type="ECO:0000313" key="3">
    <source>
        <dbReference type="Proteomes" id="UP000324222"/>
    </source>
</evidence>
<reference evidence="2 3" key="1">
    <citation type="submission" date="2019-05" db="EMBL/GenBank/DDBJ databases">
        <title>Another draft genome of Portunus trituberculatus and its Hox gene families provides insights of decapod evolution.</title>
        <authorList>
            <person name="Jeong J.-H."/>
            <person name="Song I."/>
            <person name="Kim S."/>
            <person name="Choi T."/>
            <person name="Kim D."/>
            <person name="Ryu S."/>
            <person name="Kim W."/>
        </authorList>
    </citation>
    <scope>NUCLEOTIDE SEQUENCE [LARGE SCALE GENOMIC DNA]</scope>
    <source>
        <tissue evidence="2">Muscle</tissue>
    </source>
</reference>
<accession>A0A5B7JC70</accession>
<comment type="caution">
    <text evidence="2">The sequence shown here is derived from an EMBL/GenBank/DDBJ whole genome shotgun (WGS) entry which is preliminary data.</text>
</comment>
<dbReference type="AlphaFoldDB" id="A0A5B7JC70"/>
<dbReference type="EMBL" id="VSRR010088612">
    <property type="protein sequence ID" value="MPC91666.1"/>
    <property type="molecule type" value="Genomic_DNA"/>
</dbReference>
<feature type="region of interest" description="Disordered" evidence="1">
    <location>
        <begin position="1"/>
        <end position="23"/>
    </location>
</feature>
<feature type="compositionally biased region" description="Basic and acidic residues" evidence="1">
    <location>
        <begin position="1"/>
        <end position="15"/>
    </location>
</feature>
<dbReference type="Proteomes" id="UP000324222">
    <property type="component" value="Unassembled WGS sequence"/>
</dbReference>
<proteinExistence type="predicted"/>
<name>A0A5B7JC70_PORTR</name>
<organism evidence="2 3">
    <name type="scientific">Portunus trituberculatus</name>
    <name type="common">Swimming crab</name>
    <name type="synonym">Neptunus trituberculatus</name>
    <dbReference type="NCBI Taxonomy" id="210409"/>
    <lineage>
        <taxon>Eukaryota</taxon>
        <taxon>Metazoa</taxon>
        <taxon>Ecdysozoa</taxon>
        <taxon>Arthropoda</taxon>
        <taxon>Crustacea</taxon>
        <taxon>Multicrustacea</taxon>
        <taxon>Malacostraca</taxon>
        <taxon>Eumalacostraca</taxon>
        <taxon>Eucarida</taxon>
        <taxon>Decapoda</taxon>
        <taxon>Pleocyemata</taxon>
        <taxon>Brachyura</taxon>
        <taxon>Eubrachyura</taxon>
        <taxon>Portunoidea</taxon>
        <taxon>Portunidae</taxon>
        <taxon>Portuninae</taxon>
        <taxon>Portunus</taxon>
    </lineage>
</organism>
<sequence length="173" mass="19271">MRHTEEDMKVRENEKLFNSSQRTPELPAPFPTTWLETLGVGRTATFINQAAFPCMLAENEGCIATRTCLAQRTPRSLPPLYIRSGSRRSYPYHTIRSPGKAATRDRVTAAVGVLGLPSGKRSFHVAEAFIESFITHTTRVTREAFQDGVSFVIMKTANLSCILNEGRNVKGRV</sequence>
<evidence type="ECO:0000256" key="1">
    <source>
        <dbReference type="SAM" id="MobiDB-lite"/>
    </source>
</evidence>
<keyword evidence="3" id="KW-1185">Reference proteome</keyword>
<protein>
    <submittedName>
        <fullName evidence="2">Uncharacterized protein</fullName>
    </submittedName>
</protein>